<dbReference type="Proteomes" id="UP000886998">
    <property type="component" value="Unassembled WGS sequence"/>
</dbReference>
<sequence length="82" mass="9530">MSNDRRNGLRIIIPSSPPKKGDEAAREKSKSSVWQNVSKFHLKKLSLSKNILSPSSVRACVFDYDKWYLHRQFNFYLALDKS</sequence>
<keyword evidence="3" id="KW-1185">Reference proteome</keyword>
<evidence type="ECO:0000256" key="1">
    <source>
        <dbReference type="SAM" id="MobiDB-lite"/>
    </source>
</evidence>
<feature type="compositionally biased region" description="Basic and acidic residues" evidence="1">
    <location>
        <begin position="19"/>
        <end position="30"/>
    </location>
</feature>
<gene>
    <name evidence="2" type="ORF">TNIN_309011</name>
</gene>
<evidence type="ECO:0000313" key="3">
    <source>
        <dbReference type="Proteomes" id="UP000886998"/>
    </source>
</evidence>
<organism evidence="2 3">
    <name type="scientific">Trichonephila inaurata madagascariensis</name>
    <dbReference type="NCBI Taxonomy" id="2747483"/>
    <lineage>
        <taxon>Eukaryota</taxon>
        <taxon>Metazoa</taxon>
        <taxon>Ecdysozoa</taxon>
        <taxon>Arthropoda</taxon>
        <taxon>Chelicerata</taxon>
        <taxon>Arachnida</taxon>
        <taxon>Araneae</taxon>
        <taxon>Araneomorphae</taxon>
        <taxon>Entelegynae</taxon>
        <taxon>Araneoidea</taxon>
        <taxon>Nephilidae</taxon>
        <taxon>Trichonephila</taxon>
        <taxon>Trichonephila inaurata</taxon>
    </lineage>
</organism>
<dbReference type="EMBL" id="BMAV01020860">
    <property type="protein sequence ID" value="GFY74641.1"/>
    <property type="molecule type" value="Genomic_DNA"/>
</dbReference>
<protein>
    <submittedName>
        <fullName evidence="2">Uncharacterized protein</fullName>
    </submittedName>
</protein>
<evidence type="ECO:0000313" key="2">
    <source>
        <dbReference type="EMBL" id="GFY74641.1"/>
    </source>
</evidence>
<dbReference type="AlphaFoldDB" id="A0A8X6YPH0"/>
<reference evidence="2" key="1">
    <citation type="submission" date="2020-08" db="EMBL/GenBank/DDBJ databases">
        <title>Multicomponent nature underlies the extraordinary mechanical properties of spider dragline silk.</title>
        <authorList>
            <person name="Kono N."/>
            <person name="Nakamura H."/>
            <person name="Mori M."/>
            <person name="Yoshida Y."/>
            <person name="Ohtoshi R."/>
            <person name="Malay A.D."/>
            <person name="Moran D.A.P."/>
            <person name="Tomita M."/>
            <person name="Numata K."/>
            <person name="Arakawa K."/>
        </authorList>
    </citation>
    <scope>NUCLEOTIDE SEQUENCE</scope>
</reference>
<accession>A0A8X6YPH0</accession>
<comment type="caution">
    <text evidence="2">The sequence shown here is derived from an EMBL/GenBank/DDBJ whole genome shotgun (WGS) entry which is preliminary data.</text>
</comment>
<proteinExistence type="predicted"/>
<feature type="region of interest" description="Disordered" evidence="1">
    <location>
        <begin position="1"/>
        <end position="30"/>
    </location>
</feature>
<name>A0A8X6YPH0_9ARAC</name>